<reference evidence="4" key="3">
    <citation type="submission" date="2025-08" db="UniProtKB">
        <authorList>
            <consortium name="RefSeq"/>
        </authorList>
    </citation>
    <scope>IDENTIFICATION</scope>
    <source>
        <strain evidence="4">CBS 342.82</strain>
    </source>
</reference>
<dbReference type="GeneID" id="54359015"/>
<reference evidence="4" key="1">
    <citation type="submission" date="2020-01" db="EMBL/GenBank/DDBJ databases">
        <authorList>
            <consortium name="DOE Joint Genome Institute"/>
            <person name="Haridas S."/>
            <person name="Albert R."/>
            <person name="Binder M."/>
            <person name="Bloem J."/>
            <person name="Labutti K."/>
            <person name="Salamov A."/>
            <person name="Andreopoulos B."/>
            <person name="Baker S.E."/>
            <person name="Barry K."/>
            <person name="Bills G."/>
            <person name="Bluhm B.H."/>
            <person name="Cannon C."/>
            <person name="Castanera R."/>
            <person name="Culley D.E."/>
            <person name="Daum C."/>
            <person name="Ezra D."/>
            <person name="Gonzalez J.B."/>
            <person name="Henrissat B."/>
            <person name="Kuo A."/>
            <person name="Liang C."/>
            <person name="Lipzen A."/>
            <person name="Lutzoni F."/>
            <person name="Magnuson J."/>
            <person name="Mondo S."/>
            <person name="Nolan M."/>
            <person name="Ohm R."/>
            <person name="Pangilinan J."/>
            <person name="Park H.-J."/>
            <person name="Ramirez L."/>
            <person name="Alfaro M."/>
            <person name="Sun H."/>
            <person name="Tritt A."/>
            <person name="Yoshinaga Y."/>
            <person name="Zwiers L.-H."/>
            <person name="Turgeon B.G."/>
            <person name="Goodwin S.B."/>
            <person name="Spatafora J.W."/>
            <person name="Crous P.W."/>
            <person name="Grigoriev I.V."/>
        </authorList>
    </citation>
    <scope>NUCLEOTIDE SEQUENCE</scope>
    <source>
        <strain evidence="4">CBS 342.82</strain>
    </source>
</reference>
<dbReference type="RefSeq" id="XP_033461683.1">
    <property type="nucleotide sequence ID" value="XM_033601215.1"/>
</dbReference>
<reference evidence="4" key="2">
    <citation type="submission" date="2020-04" db="EMBL/GenBank/DDBJ databases">
        <authorList>
            <consortium name="NCBI Genome Project"/>
        </authorList>
    </citation>
    <scope>NUCLEOTIDE SEQUENCE</scope>
    <source>
        <strain evidence="4">CBS 342.82</strain>
    </source>
</reference>
<proteinExistence type="predicted"/>
<protein>
    <submittedName>
        <fullName evidence="4">Uncharacterized protein</fullName>
    </submittedName>
</protein>
<feature type="transmembrane region" description="Helical" evidence="2">
    <location>
        <begin position="92"/>
        <end position="112"/>
    </location>
</feature>
<organism evidence="4">
    <name type="scientific">Dissoconium aciculare CBS 342.82</name>
    <dbReference type="NCBI Taxonomy" id="1314786"/>
    <lineage>
        <taxon>Eukaryota</taxon>
        <taxon>Fungi</taxon>
        <taxon>Dikarya</taxon>
        <taxon>Ascomycota</taxon>
        <taxon>Pezizomycotina</taxon>
        <taxon>Dothideomycetes</taxon>
        <taxon>Dothideomycetidae</taxon>
        <taxon>Mycosphaerellales</taxon>
        <taxon>Dissoconiaceae</taxon>
        <taxon>Dissoconium</taxon>
    </lineage>
</organism>
<sequence length="352" mass="38800">MRPRAQSYRTLDGLQAARDSVPWYWRLVAVSATVMQLGGYMILPAVSETNPSAKISTAGLGIFGIALLTAGFSLTALLCFAVRNPLFQVDAVFVPSLIASFLGLVTVLFDFMVFDRYTWGTPSLLLTIAGAVTGLTYGSFLILALRRIRSIKKGAKVENGRWQEPSYYDNYVRNMFPTSINPPGGRSGNNNNRSGASHNPNVNTAYDPNSITEEEMQRQQMLMLLLQRDQPARTSNSERTFHIDWQQGRDEDDGSGNNTASSTLATGPPPSRGYYAPPQPHHGASQSVSSINTTYAPHSTSSTMQQPPPLIRRITSDLQPWDGVWRTAAPAAAPIWERHGREARRAEIERGR</sequence>
<feature type="compositionally biased region" description="Polar residues" evidence="1">
    <location>
        <begin position="284"/>
        <end position="305"/>
    </location>
</feature>
<feature type="region of interest" description="Disordered" evidence="1">
    <location>
        <begin position="178"/>
        <end position="207"/>
    </location>
</feature>
<feature type="region of interest" description="Disordered" evidence="1">
    <location>
        <begin position="230"/>
        <end position="309"/>
    </location>
</feature>
<name>A0A6J3MCT3_9PEZI</name>
<feature type="transmembrane region" description="Helical" evidence="2">
    <location>
        <begin position="124"/>
        <end position="145"/>
    </location>
</feature>
<feature type="transmembrane region" description="Helical" evidence="2">
    <location>
        <begin position="55"/>
        <end position="80"/>
    </location>
</feature>
<feature type="transmembrane region" description="Helical" evidence="2">
    <location>
        <begin position="23"/>
        <end position="43"/>
    </location>
</feature>
<dbReference type="AlphaFoldDB" id="A0A6J3MCT3"/>
<accession>A0A6J3MCT3</accession>
<feature type="compositionally biased region" description="Low complexity" evidence="1">
    <location>
        <begin position="181"/>
        <end position="201"/>
    </location>
</feature>
<dbReference type="Proteomes" id="UP000504637">
    <property type="component" value="Unplaced"/>
</dbReference>
<evidence type="ECO:0000256" key="2">
    <source>
        <dbReference type="SAM" id="Phobius"/>
    </source>
</evidence>
<keyword evidence="2" id="KW-1133">Transmembrane helix</keyword>
<dbReference type="OrthoDB" id="3254104at2759"/>
<evidence type="ECO:0000256" key="1">
    <source>
        <dbReference type="SAM" id="MobiDB-lite"/>
    </source>
</evidence>
<keyword evidence="3" id="KW-1185">Reference proteome</keyword>
<gene>
    <name evidence="4" type="ORF">K489DRAFT_317165</name>
</gene>
<keyword evidence="2" id="KW-0812">Transmembrane</keyword>
<feature type="compositionally biased region" description="Polar residues" evidence="1">
    <location>
        <begin position="255"/>
        <end position="265"/>
    </location>
</feature>
<evidence type="ECO:0000313" key="3">
    <source>
        <dbReference type="Proteomes" id="UP000504637"/>
    </source>
</evidence>
<keyword evidence="2" id="KW-0472">Membrane</keyword>
<evidence type="ECO:0000313" key="4">
    <source>
        <dbReference type="RefSeq" id="XP_033461683.1"/>
    </source>
</evidence>